<reference evidence="11 12" key="1">
    <citation type="submission" date="2017-05" db="EMBL/GenBank/DDBJ databases">
        <title>Genomic insights into alkan degradation activity of Oleiphilus messinensis.</title>
        <authorList>
            <person name="Kozyavkin S.A."/>
            <person name="Slesarev A.I."/>
            <person name="Golyshin P.N."/>
            <person name="Korzhenkov A."/>
            <person name="Golyshina O.N."/>
            <person name="Toshchakov S.V."/>
        </authorList>
    </citation>
    <scope>NUCLEOTIDE SEQUENCE [LARGE SCALE GENOMIC DNA]</scope>
    <source>
        <strain evidence="11 12">ME102</strain>
    </source>
</reference>
<dbReference type="KEGG" id="ome:OLMES_2834"/>
<feature type="transmembrane region" description="Helical" evidence="10">
    <location>
        <begin position="27"/>
        <end position="48"/>
    </location>
</feature>
<dbReference type="InterPro" id="IPR049875">
    <property type="entry name" value="TypeII_GspH"/>
</dbReference>
<evidence type="ECO:0000256" key="5">
    <source>
        <dbReference type="ARBA" id="ARBA00022519"/>
    </source>
</evidence>
<evidence type="ECO:0000256" key="10">
    <source>
        <dbReference type="SAM" id="Phobius"/>
    </source>
</evidence>
<dbReference type="PROSITE" id="PS00409">
    <property type="entry name" value="PROKAR_NTER_METHYL"/>
    <property type="match status" value="1"/>
</dbReference>
<evidence type="ECO:0000256" key="7">
    <source>
        <dbReference type="ARBA" id="ARBA00022989"/>
    </source>
</evidence>
<keyword evidence="4" id="KW-0488">Methylation</keyword>
<evidence type="ECO:0000313" key="12">
    <source>
        <dbReference type="Proteomes" id="UP000196027"/>
    </source>
</evidence>
<name>A0A1Y0I8P8_9GAMM</name>
<evidence type="ECO:0000313" key="11">
    <source>
        <dbReference type="EMBL" id="ARU56882.1"/>
    </source>
</evidence>
<protein>
    <recommendedName>
        <fullName evidence="2">Type II secretion system protein H</fullName>
    </recommendedName>
    <alternativeName>
        <fullName evidence="9">General secretion pathway protein H</fullName>
    </alternativeName>
</protein>
<dbReference type="InterPro" id="IPR002416">
    <property type="entry name" value="T2SS_protein-GspH"/>
</dbReference>
<dbReference type="EMBL" id="CP021425">
    <property type="protein sequence ID" value="ARU56882.1"/>
    <property type="molecule type" value="Genomic_DNA"/>
</dbReference>
<evidence type="ECO:0000256" key="1">
    <source>
        <dbReference type="ARBA" id="ARBA00004377"/>
    </source>
</evidence>
<gene>
    <name evidence="11" type="primary">pulH</name>
    <name evidence="11" type="ORF">OLMES_2834</name>
</gene>
<evidence type="ECO:0000256" key="4">
    <source>
        <dbReference type="ARBA" id="ARBA00022481"/>
    </source>
</evidence>
<accession>A0A1Y0I8P8</accession>
<dbReference type="GO" id="GO:0005886">
    <property type="term" value="C:plasma membrane"/>
    <property type="evidence" value="ECO:0007669"/>
    <property type="project" value="UniProtKB-SubCell"/>
</dbReference>
<keyword evidence="3" id="KW-1003">Cell membrane</keyword>
<sequence>MLIAQSGALCSIQPRVAFKSKSAGFTLIEILVVVVLIGLLASVAVVTISSNSLNRDLEEQSRKLHAFLMLSLEEAVLRNTEIGLTIDSEGYEFLQYEDRKQRWLTAGVEFLRPVKFPEWLAIELEREVGEKVSLGDSEDEVNDQEDLKIPDIMLFSSEEVTPFKISLQIENDSDVQYRIWSNGFNGIQLALPGEEIDEFEN</sequence>
<dbReference type="NCBIfam" id="TIGR02532">
    <property type="entry name" value="IV_pilin_GFxxxE"/>
    <property type="match status" value="1"/>
</dbReference>
<evidence type="ECO:0000256" key="6">
    <source>
        <dbReference type="ARBA" id="ARBA00022692"/>
    </source>
</evidence>
<evidence type="ECO:0000256" key="8">
    <source>
        <dbReference type="ARBA" id="ARBA00023136"/>
    </source>
</evidence>
<dbReference type="InterPro" id="IPR045584">
    <property type="entry name" value="Pilin-like"/>
</dbReference>
<dbReference type="Gene3D" id="3.55.40.10">
    <property type="entry name" value="minor pseudopilin epsh domain"/>
    <property type="match status" value="1"/>
</dbReference>
<keyword evidence="8 10" id="KW-0472">Membrane</keyword>
<dbReference type="SUPFAM" id="SSF54523">
    <property type="entry name" value="Pili subunits"/>
    <property type="match status" value="1"/>
</dbReference>
<evidence type="ECO:0000256" key="9">
    <source>
        <dbReference type="ARBA" id="ARBA00030775"/>
    </source>
</evidence>
<dbReference type="OrthoDB" id="5730913at2"/>
<dbReference type="GO" id="GO:0015627">
    <property type="term" value="C:type II protein secretion system complex"/>
    <property type="evidence" value="ECO:0007669"/>
    <property type="project" value="InterPro"/>
</dbReference>
<evidence type="ECO:0000256" key="2">
    <source>
        <dbReference type="ARBA" id="ARBA00021549"/>
    </source>
</evidence>
<keyword evidence="6 10" id="KW-0812">Transmembrane</keyword>
<dbReference type="Pfam" id="PF07963">
    <property type="entry name" value="N_methyl"/>
    <property type="match status" value="1"/>
</dbReference>
<dbReference type="NCBIfam" id="TIGR01708">
    <property type="entry name" value="typeII_sec_gspH"/>
    <property type="match status" value="1"/>
</dbReference>
<keyword evidence="5" id="KW-0997">Cell inner membrane</keyword>
<dbReference type="RefSeq" id="WP_087461836.1">
    <property type="nucleotide sequence ID" value="NZ_CP021425.1"/>
</dbReference>
<dbReference type="PRINTS" id="PR00885">
    <property type="entry name" value="BCTERIALGSPH"/>
</dbReference>
<proteinExistence type="predicted"/>
<comment type="subcellular location">
    <subcellularLocation>
        <location evidence="1">Cell inner membrane</location>
        <topology evidence="1">Single-pass membrane protein</topology>
    </subcellularLocation>
</comment>
<dbReference type="Proteomes" id="UP000196027">
    <property type="component" value="Chromosome"/>
</dbReference>
<dbReference type="GO" id="GO:0015628">
    <property type="term" value="P:protein secretion by the type II secretion system"/>
    <property type="evidence" value="ECO:0007669"/>
    <property type="project" value="InterPro"/>
</dbReference>
<dbReference type="InterPro" id="IPR012902">
    <property type="entry name" value="N_methyl_site"/>
</dbReference>
<evidence type="ECO:0000256" key="3">
    <source>
        <dbReference type="ARBA" id="ARBA00022475"/>
    </source>
</evidence>
<keyword evidence="12" id="KW-1185">Reference proteome</keyword>
<dbReference type="AlphaFoldDB" id="A0A1Y0I8P8"/>
<keyword evidence="7 10" id="KW-1133">Transmembrane helix</keyword>
<organism evidence="11 12">
    <name type="scientific">Oleiphilus messinensis</name>
    <dbReference type="NCBI Taxonomy" id="141451"/>
    <lineage>
        <taxon>Bacteria</taxon>
        <taxon>Pseudomonadati</taxon>
        <taxon>Pseudomonadota</taxon>
        <taxon>Gammaproteobacteria</taxon>
        <taxon>Oceanospirillales</taxon>
        <taxon>Oleiphilaceae</taxon>
        <taxon>Oleiphilus</taxon>
    </lineage>
</organism>